<evidence type="ECO:0000313" key="4">
    <source>
        <dbReference type="Proteomes" id="UP000613401"/>
    </source>
</evidence>
<evidence type="ECO:0008006" key="5">
    <source>
        <dbReference type="Google" id="ProtNLM"/>
    </source>
</evidence>
<evidence type="ECO:0000256" key="2">
    <source>
        <dbReference type="SAM" id="SignalP"/>
    </source>
</evidence>
<reference evidence="3" key="2">
    <citation type="submission" date="2020-03" db="EMBL/GenBank/DDBJ databases">
        <authorList>
            <person name="Fu F.-F."/>
            <person name="Chen J."/>
        </authorList>
    </citation>
    <scope>NUCLEOTIDE SEQUENCE</scope>
    <source>
        <strain evidence="3">Lc1</strain>
    </source>
</reference>
<dbReference type="EMBL" id="WVTB01000050">
    <property type="protein sequence ID" value="KAF3804401.1"/>
    <property type="molecule type" value="Genomic_DNA"/>
</dbReference>
<feature type="signal peptide" evidence="2">
    <location>
        <begin position="1"/>
        <end position="23"/>
    </location>
</feature>
<keyword evidence="1" id="KW-0472">Membrane</keyword>
<accession>A0A8H4CID0</accession>
<dbReference type="GeneID" id="69007926"/>
<evidence type="ECO:0000313" key="3">
    <source>
        <dbReference type="EMBL" id="KAF3804401.1"/>
    </source>
</evidence>
<gene>
    <name evidence="3" type="ORF">GCG54_00000754</name>
</gene>
<reference evidence="3" key="1">
    <citation type="journal article" date="2020" name="Phytopathology">
        <title>Genome sequence and comparative analysis of Colletotrichum gloeosporioides isolated from Liriodendron leaves.</title>
        <authorList>
            <person name="Fu F.F."/>
            <person name="Hao Z."/>
            <person name="Wang P."/>
            <person name="Lu Y."/>
            <person name="Xue L.J."/>
            <person name="Wei G."/>
            <person name="Tian Y."/>
            <person name="Baishi H."/>
            <person name="Xu H."/>
            <person name="Shi J."/>
            <person name="Cheng T."/>
            <person name="Wang G."/>
            <person name="Yi Y."/>
            <person name="Chen J."/>
        </authorList>
    </citation>
    <scope>NUCLEOTIDE SEQUENCE</scope>
    <source>
        <strain evidence="3">Lc1</strain>
    </source>
</reference>
<dbReference type="AlphaFoldDB" id="A0A8H4CID0"/>
<name>A0A8H4CID0_COLGL</name>
<keyword evidence="1" id="KW-0812">Transmembrane</keyword>
<proteinExistence type="predicted"/>
<feature type="transmembrane region" description="Helical" evidence="1">
    <location>
        <begin position="63"/>
        <end position="84"/>
    </location>
</feature>
<dbReference type="Proteomes" id="UP000613401">
    <property type="component" value="Unassembled WGS sequence"/>
</dbReference>
<dbReference type="RefSeq" id="XP_045263560.1">
    <property type="nucleotide sequence ID" value="XM_045400887.1"/>
</dbReference>
<keyword evidence="2" id="KW-0732">Signal</keyword>
<organism evidence="3 4">
    <name type="scientific">Colletotrichum gloeosporioides</name>
    <name type="common">Anthracnose fungus</name>
    <name type="synonym">Glomerella cingulata</name>
    <dbReference type="NCBI Taxonomy" id="474922"/>
    <lineage>
        <taxon>Eukaryota</taxon>
        <taxon>Fungi</taxon>
        <taxon>Dikarya</taxon>
        <taxon>Ascomycota</taxon>
        <taxon>Pezizomycotina</taxon>
        <taxon>Sordariomycetes</taxon>
        <taxon>Hypocreomycetidae</taxon>
        <taxon>Glomerellales</taxon>
        <taxon>Glomerellaceae</taxon>
        <taxon>Colletotrichum</taxon>
        <taxon>Colletotrichum gloeosporioides species complex</taxon>
    </lineage>
</organism>
<keyword evidence="4" id="KW-1185">Reference proteome</keyword>
<evidence type="ECO:0000256" key="1">
    <source>
        <dbReference type="SAM" id="Phobius"/>
    </source>
</evidence>
<feature type="chain" id="PRO_5034348121" description="CFEM domain-containing protein" evidence="2">
    <location>
        <begin position="24"/>
        <end position="126"/>
    </location>
</feature>
<sequence length="126" mass="13653">MPKFKLIHLHLLVAFCLYTTTRAEWWDDFSNNLATDLAPLLALFGERVTMQFLSESTSWLDNFIFAMAPLGVVTAVASAIRVCGGPGLRAFIGRAQEGGGIAEAELCSSTSRDVCELGDPGRNNTV</sequence>
<keyword evidence="1" id="KW-1133">Transmembrane helix</keyword>
<comment type="caution">
    <text evidence="3">The sequence shown here is derived from an EMBL/GenBank/DDBJ whole genome shotgun (WGS) entry which is preliminary data.</text>
</comment>
<protein>
    <recommendedName>
        <fullName evidence="5">CFEM domain-containing protein</fullName>
    </recommendedName>
</protein>